<dbReference type="AlphaFoldDB" id="A0A0A9API5"/>
<proteinExistence type="predicted"/>
<sequence>MVSYPGFCKENIGSQEDIEALRTQYFTKLIVTNHAFAA</sequence>
<organism evidence="1">
    <name type="scientific">Arundo donax</name>
    <name type="common">Giant reed</name>
    <name type="synonym">Donax arundinaceus</name>
    <dbReference type="NCBI Taxonomy" id="35708"/>
    <lineage>
        <taxon>Eukaryota</taxon>
        <taxon>Viridiplantae</taxon>
        <taxon>Streptophyta</taxon>
        <taxon>Embryophyta</taxon>
        <taxon>Tracheophyta</taxon>
        <taxon>Spermatophyta</taxon>
        <taxon>Magnoliopsida</taxon>
        <taxon>Liliopsida</taxon>
        <taxon>Poales</taxon>
        <taxon>Poaceae</taxon>
        <taxon>PACMAD clade</taxon>
        <taxon>Arundinoideae</taxon>
        <taxon>Arundineae</taxon>
        <taxon>Arundo</taxon>
    </lineage>
</organism>
<name>A0A0A9API5_ARUDO</name>
<evidence type="ECO:0000313" key="1">
    <source>
        <dbReference type="EMBL" id="JAD53036.1"/>
    </source>
</evidence>
<accession>A0A0A9API5</accession>
<reference evidence="1" key="1">
    <citation type="submission" date="2014-09" db="EMBL/GenBank/DDBJ databases">
        <authorList>
            <person name="Magalhaes I.L.F."/>
            <person name="Oliveira U."/>
            <person name="Santos F.R."/>
            <person name="Vidigal T.H.D.A."/>
            <person name="Brescovit A.D."/>
            <person name="Santos A.J."/>
        </authorList>
    </citation>
    <scope>NUCLEOTIDE SEQUENCE</scope>
    <source>
        <tissue evidence="1">Shoot tissue taken approximately 20 cm above the soil surface</tissue>
    </source>
</reference>
<reference evidence="1" key="2">
    <citation type="journal article" date="2015" name="Data Brief">
        <title>Shoot transcriptome of the giant reed, Arundo donax.</title>
        <authorList>
            <person name="Barrero R.A."/>
            <person name="Guerrero F.D."/>
            <person name="Moolhuijzen P."/>
            <person name="Goolsby J.A."/>
            <person name="Tidwell J."/>
            <person name="Bellgard S.E."/>
            <person name="Bellgard M.I."/>
        </authorList>
    </citation>
    <scope>NUCLEOTIDE SEQUENCE</scope>
    <source>
        <tissue evidence="1">Shoot tissue taken approximately 20 cm above the soil surface</tissue>
    </source>
</reference>
<protein>
    <submittedName>
        <fullName evidence="1">Uncharacterized protein</fullName>
    </submittedName>
</protein>
<dbReference type="EMBL" id="GBRH01244859">
    <property type="protein sequence ID" value="JAD53036.1"/>
    <property type="molecule type" value="Transcribed_RNA"/>
</dbReference>